<organism evidence="1 2">
    <name type="scientific">Lachnellula suecica</name>
    <dbReference type="NCBI Taxonomy" id="602035"/>
    <lineage>
        <taxon>Eukaryota</taxon>
        <taxon>Fungi</taxon>
        <taxon>Dikarya</taxon>
        <taxon>Ascomycota</taxon>
        <taxon>Pezizomycotina</taxon>
        <taxon>Leotiomycetes</taxon>
        <taxon>Helotiales</taxon>
        <taxon>Lachnaceae</taxon>
        <taxon>Lachnellula</taxon>
    </lineage>
</organism>
<accession>A0A8T9C9K5</accession>
<dbReference type="Proteomes" id="UP000469558">
    <property type="component" value="Unassembled WGS sequence"/>
</dbReference>
<name>A0A8T9C9K5_9HELO</name>
<dbReference type="AlphaFoldDB" id="A0A8T9C9K5"/>
<proteinExistence type="predicted"/>
<dbReference type="EMBL" id="QGMK01000876">
    <property type="protein sequence ID" value="TVY76046.1"/>
    <property type="molecule type" value="Genomic_DNA"/>
</dbReference>
<evidence type="ECO:0000313" key="2">
    <source>
        <dbReference type="Proteomes" id="UP000469558"/>
    </source>
</evidence>
<keyword evidence="2" id="KW-1185">Reference proteome</keyword>
<protein>
    <submittedName>
        <fullName evidence="1">Uncharacterized protein</fullName>
    </submittedName>
</protein>
<gene>
    <name evidence="1" type="ORF">LSUE1_G006849</name>
</gene>
<sequence length="106" mass="11916">MACEHDYCQECLQRVVLTSLNDKLIIHLMDAMKHFLTPELLAAFMRKESSSAPPTVLIGRIGLAPRSCILPTSKATKENAQFALCTFVKAHHILETAQKILVFNEY</sequence>
<evidence type="ECO:0000313" key="1">
    <source>
        <dbReference type="EMBL" id="TVY76046.1"/>
    </source>
</evidence>
<comment type="caution">
    <text evidence="1">The sequence shown here is derived from an EMBL/GenBank/DDBJ whole genome shotgun (WGS) entry which is preliminary data.</text>
</comment>
<reference evidence="1 2" key="1">
    <citation type="submission" date="2018-05" db="EMBL/GenBank/DDBJ databases">
        <title>Genome sequencing and assembly of the regulated plant pathogen Lachnellula willkommii and related sister species for the development of diagnostic species identification markers.</title>
        <authorList>
            <person name="Giroux E."/>
            <person name="Bilodeau G."/>
        </authorList>
    </citation>
    <scope>NUCLEOTIDE SEQUENCE [LARGE SCALE GENOMIC DNA]</scope>
    <source>
        <strain evidence="1 2">CBS 268.59</strain>
    </source>
</reference>